<reference evidence="1 2" key="1">
    <citation type="submission" date="2019-02" db="EMBL/GenBank/DDBJ databases">
        <title>Opniocepnalus argus genome.</title>
        <authorList>
            <person name="Zhou C."/>
            <person name="Xiao S."/>
        </authorList>
    </citation>
    <scope>NUCLEOTIDE SEQUENCE [LARGE SCALE GENOMIC DNA]</scope>
    <source>
        <strain evidence="1">OARG1902GOOAL</strain>
        <tissue evidence="1">Muscle</tissue>
    </source>
</reference>
<gene>
    <name evidence="1" type="ORF">EXN66_Car000331</name>
</gene>
<name>A0A6G1QY68_CHAAH</name>
<evidence type="ECO:0000313" key="2">
    <source>
        <dbReference type="Proteomes" id="UP000503349"/>
    </source>
</evidence>
<sequence length="65" mass="7074">MPFVGQEVRFSLFLHQCGMLPSIEAAGIHWYTHSPLSAFPPVQVTATSTWQLLLSFSAALGEGDP</sequence>
<accession>A0A6G1QY68</accession>
<reference evidence="2" key="2">
    <citation type="submission" date="2019-02" db="EMBL/GenBank/DDBJ databases">
        <title>Opniocepnalus argus Var Kimnra genome.</title>
        <authorList>
            <person name="Zhou C."/>
            <person name="Xiao S."/>
        </authorList>
    </citation>
    <scope>NUCLEOTIDE SEQUENCE [LARGE SCALE GENOMIC DNA]</scope>
</reference>
<protein>
    <submittedName>
        <fullName evidence="1">Uncharacterized protein</fullName>
    </submittedName>
</protein>
<dbReference type="EMBL" id="CM015712">
    <property type="protein sequence ID" value="KAF3707158.1"/>
    <property type="molecule type" value="Genomic_DNA"/>
</dbReference>
<dbReference type="Proteomes" id="UP000503349">
    <property type="component" value="Chromosome 1"/>
</dbReference>
<organism evidence="1 2">
    <name type="scientific">Channa argus</name>
    <name type="common">Northern snakehead</name>
    <name type="synonym">Ophicephalus argus</name>
    <dbReference type="NCBI Taxonomy" id="215402"/>
    <lineage>
        <taxon>Eukaryota</taxon>
        <taxon>Metazoa</taxon>
        <taxon>Chordata</taxon>
        <taxon>Craniata</taxon>
        <taxon>Vertebrata</taxon>
        <taxon>Euteleostomi</taxon>
        <taxon>Actinopterygii</taxon>
        <taxon>Neopterygii</taxon>
        <taxon>Teleostei</taxon>
        <taxon>Neoteleostei</taxon>
        <taxon>Acanthomorphata</taxon>
        <taxon>Anabantaria</taxon>
        <taxon>Anabantiformes</taxon>
        <taxon>Channoidei</taxon>
        <taxon>Channidae</taxon>
        <taxon>Channa</taxon>
    </lineage>
</organism>
<dbReference type="AlphaFoldDB" id="A0A6G1QY68"/>
<proteinExistence type="predicted"/>
<evidence type="ECO:0000313" key="1">
    <source>
        <dbReference type="EMBL" id="KAF3707158.1"/>
    </source>
</evidence>
<keyword evidence="2" id="KW-1185">Reference proteome</keyword>